<dbReference type="PANTHER" id="PTHR38766:SF1">
    <property type="entry name" value="FLAGELLAR PROTEIN FLIO"/>
    <property type="match status" value="1"/>
</dbReference>
<comment type="caution">
    <text evidence="3">The sequence shown here is derived from an EMBL/GenBank/DDBJ whole genome shotgun (WGS) entry which is preliminary data.</text>
</comment>
<evidence type="ECO:0000313" key="3">
    <source>
        <dbReference type="EMBL" id="MBD0415007.1"/>
    </source>
</evidence>
<dbReference type="Proteomes" id="UP000643405">
    <property type="component" value="Unassembled WGS sequence"/>
</dbReference>
<feature type="region of interest" description="Disordered" evidence="1">
    <location>
        <begin position="102"/>
        <end position="224"/>
    </location>
</feature>
<keyword evidence="4" id="KW-1185">Reference proteome</keyword>
<keyword evidence="2" id="KW-1133">Transmembrane helix</keyword>
<sequence>MDWLDSVAGPGYTAAVLWTLAALVALVVVLVIIKIIKSLTAGTFVTGGRNRKTRLAVMDATAVDTHRRLVLIRRDDVEHLILIGGPNDVVVETDIRVAASKRPDLAVSAPPQPAPRPRPQEPAAQRQPSPATPAPAVRPAPTPPPMRQEPVIRAPVAPPAPHRAAPQPPQRPTAGPRQAADDREIDARLLRDLEVQLDEEPAAQRPSPADEMSRLLSELTQPKR</sequence>
<keyword evidence="3" id="KW-0966">Cell projection</keyword>
<feature type="compositionally biased region" description="Pro residues" evidence="1">
    <location>
        <begin position="156"/>
        <end position="171"/>
    </location>
</feature>
<dbReference type="RefSeq" id="WP_188164405.1">
    <property type="nucleotide sequence ID" value="NZ_JACVVX010000002.1"/>
</dbReference>
<name>A0A8J6PVI0_9HYPH</name>
<gene>
    <name evidence="3" type="ORF">ICI42_10100</name>
</gene>
<keyword evidence="3" id="KW-0969">Cilium</keyword>
<feature type="transmembrane region" description="Helical" evidence="2">
    <location>
        <begin position="12"/>
        <end position="33"/>
    </location>
</feature>
<proteinExistence type="predicted"/>
<dbReference type="InterPro" id="IPR052205">
    <property type="entry name" value="FliO/MopB"/>
</dbReference>
<organism evidence="3 4">
    <name type="scientific">Oryzicola mucosus</name>
    <dbReference type="NCBI Taxonomy" id="2767425"/>
    <lineage>
        <taxon>Bacteria</taxon>
        <taxon>Pseudomonadati</taxon>
        <taxon>Pseudomonadota</taxon>
        <taxon>Alphaproteobacteria</taxon>
        <taxon>Hyphomicrobiales</taxon>
        <taxon>Phyllobacteriaceae</taxon>
        <taxon>Oryzicola</taxon>
    </lineage>
</organism>
<keyword evidence="2" id="KW-0812">Transmembrane</keyword>
<reference evidence="3" key="1">
    <citation type="submission" date="2020-09" db="EMBL/GenBank/DDBJ databases">
        <title>Genome seq and assembly of Tianweitania sp.</title>
        <authorList>
            <person name="Chhetri G."/>
        </authorList>
    </citation>
    <scope>NUCLEOTIDE SEQUENCE</scope>
    <source>
        <strain evidence="3">Rool2</strain>
    </source>
</reference>
<keyword evidence="3" id="KW-0282">Flagellum</keyword>
<dbReference type="EMBL" id="JACVVX010000002">
    <property type="protein sequence ID" value="MBD0415007.1"/>
    <property type="molecule type" value="Genomic_DNA"/>
</dbReference>
<evidence type="ECO:0000256" key="2">
    <source>
        <dbReference type="SAM" id="Phobius"/>
    </source>
</evidence>
<evidence type="ECO:0000313" key="4">
    <source>
        <dbReference type="Proteomes" id="UP000643405"/>
    </source>
</evidence>
<dbReference type="PANTHER" id="PTHR38766">
    <property type="entry name" value="FLAGELLAR PROTEIN FLIO"/>
    <property type="match status" value="1"/>
</dbReference>
<protein>
    <submittedName>
        <fullName evidence="3">Flagellar biosynthetic protein FliO</fullName>
    </submittedName>
</protein>
<dbReference type="AlphaFoldDB" id="A0A8J6PVI0"/>
<accession>A0A8J6PVI0</accession>
<keyword evidence="2" id="KW-0472">Membrane</keyword>
<evidence type="ECO:0000256" key="1">
    <source>
        <dbReference type="SAM" id="MobiDB-lite"/>
    </source>
</evidence>
<feature type="compositionally biased region" description="Basic and acidic residues" evidence="1">
    <location>
        <begin position="179"/>
        <end position="194"/>
    </location>
</feature>
<feature type="compositionally biased region" description="Pro residues" evidence="1">
    <location>
        <begin position="130"/>
        <end position="147"/>
    </location>
</feature>